<dbReference type="Proteomes" id="UP000494106">
    <property type="component" value="Unassembled WGS sequence"/>
</dbReference>
<feature type="compositionally biased region" description="Polar residues" evidence="3">
    <location>
        <begin position="1043"/>
        <end position="1062"/>
    </location>
</feature>
<evidence type="ECO:0000313" key="7">
    <source>
        <dbReference type="Proteomes" id="UP000494106"/>
    </source>
</evidence>
<keyword evidence="4" id="KW-0472">Membrane</keyword>
<dbReference type="PROSITE" id="PS50092">
    <property type="entry name" value="TSP1"/>
    <property type="match status" value="4"/>
</dbReference>
<evidence type="ECO:0008006" key="8">
    <source>
        <dbReference type="Google" id="ProtNLM"/>
    </source>
</evidence>
<keyword evidence="5" id="KW-0732">Signal</keyword>
<feature type="region of interest" description="Disordered" evidence="3">
    <location>
        <begin position="1032"/>
        <end position="1062"/>
    </location>
</feature>
<dbReference type="AlphaFoldDB" id="A0A8S0Z082"/>
<dbReference type="InterPro" id="IPR052065">
    <property type="entry name" value="Compl_asym_regulator"/>
</dbReference>
<dbReference type="Pfam" id="PF00090">
    <property type="entry name" value="TSP_1"/>
    <property type="match status" value="4"/>
</dbReference>
<reference evidence="6 7" key="1">
    <citation type="submission" date="2020-04" db="EMBL/GenBank/DDBJ databases">
        <authorList>
            <person name="Wallbank WR R."/>
            <person name="Pardo Diaz C."/>
            <person name="Kozak K."/>
            <person name="Martin S."/>
            <person name="Jiggins C."/>
            <person name="Moest M."/>
            <person name="Warren A I."/>
            <person name="Byers J.R.P. K."/>
            <person name="Montejo-Kovacevich G."/>
            <person name="Yen C E."/>
        </authorList>
    </citation>
    <scope>NUCLEOTIDE SEQUENCE [LARGE SCALE GENOMIC DNA]</scope>
</reference>
<feature type="compositionally biased region" description="Basic and acidic residues" evidence="3">
    <location>
        <begin position="1033"/>
        <end position="1042"/>
    </location>
</feature>
<evidence type="ECO:0000256" key="3">
    <source>
        <dbReference type="SAM" id="MobiDB-lite"/>
    </source>
</evidence>
<protein>
    <recommendedName>
        <fullName evidence="8">Netrin receptor UNC5</fullName>
    </recommendedName>
</protein>
<dbReference type="Gene3D" id="2.60.120.200">
    <property type="match status" value="2"/>
</dbReference>
<name>A0A8S0Z082_ARCPL</name>
<dbReference type="Gene3D" id="2.20.100.10">
    <property type="entry name" value="Thrombospondin type-1 (TSP1) repeat"/>
    <property type="match status" value="4"/>
</dbReference>
<evidence type="ECO:0000256" key="2">
    <source>
        <dbReference type="ARBA" id="ARBA00023157"/>
    </source>
</evidence>
<dbReference type="SUPFAM" id="SSF49899">
    <property type="entry name" value="Concanavalin A-like lectins/glucanases"/>
    <property type="match status" value="2"/>
</dbReference>
<organism evidence="6 7">
    <name type="scientific">Arctia plantaginis</name>
    <name type="common">Wood tiger moth</name>
    <name type="synonym">Phalaena plantaginis</name>
    <dbReference type="NCBI Taxonomy" id="874455"/>
    <lineage>
        <taxon>Eukaryota</taxon>
        <taxon>Metazoa</taxon>
        <taxon>Ecdysozoa</taxon>
        <taxon>Arthropoda</taxon>
        <taxon>Hexapoda</taxon>
        <taxon>Insecta</taxon>
        <taxon>Pterygota</taxon>
        <taxon>Neoptera</taxon>
        <taxon>Endopterygota</taxon>
        <taxon>Lepidoptera</taxon>
        <taxon>Glossata</taxon>
        <taxon>Ditrysia</taxon>
        <taxon>Noctuoidea</taxon>
        <taxon>Erebidae</taxon>
        <taxon>Arctiinae</taxon>
        <taxon>Arctia</taxon>
    </lineage>
</organism>
<keyword evidence="2" id="KW-1015">Disulfide bond</keyword>
<keyword evidence="4" id="KW-0812">Transmembrane</keyword>
<dbReference type="CDD" id="cd00110">
    <property type="entry name" value="LamG"/>
    <property type="match status" value="1"/>
</dbReference>
<evidence type="ECO:0000256" key="4">
    <source>
        <dbReference type="SAM" id="Phobius"/>
    </source>
</evidence>
<dbReference type="EMBL" id="CADEBC010000208">
    <property type="protein sequence ID" value="CAB3226238.1"/>
    <property type="molecule type" value="Genomic_DNA"/>
</dbReference>
<sequence length="1079" mass="120953">MYLVIFKCLGVWLMCFFLIVETKKPSSKRHLSVWQLECELGMIADPECPIDGGWSPWSPWTECQGPCDDIGHRHRTRECTNPPPSQDGSPCSGSDEQTEVCYLTNCTVDDFRKLVAGDTARMKAFLHLETVPALMERCLQMECPFEAIEAVLTIDNTWQLNSESLWNALQCVKRNLGCPITGEWGAWGAWSACGARCGHGLTWRLRRCDTPPPSDVSLACSGSPLQADDCVGDQCAISSHDSGGSWGEWSEWSPCSEKCGIGVKRRKRICRETKTQHVSGTWGTHCRGQHDQLKICENRTCNLDGGWSGWGAWGPCSQTCGAGKQSRTRSCTRPIPAEKGKPCIGLRTEVGSCHLMPCEGFSHTVAQLHGESSLHYNFRNRRATLYHFYVRFLPLSPHGTLVRRETGDGSYVRLSLQKWHVCLDACGASRSCCLLRSCSHSSIEPGAWHSALVTVTIEGAALRLDDALIALKNTWPCDPDLPDDNLNIYIGDKIQGQIQELILNFIPLKMFNYRGQRSQQSDFYPIAASNVAFQKSSILEAYLRINNDHYLRLPCFEHQGEWQLELTLKPKKEAGTILFLKNDETCNWLHLYLQNMRLKLKVAFGDFRSESSSTIEYPPDRWFDVTLSKKQATKAIEASINAGERLHVIFEEVASRRREIPKDNHTTATPDILALCTDEFFIGGVPNEVKQQVLLEDFTALSAVLASVKLNHVYLDLHAYSLERYKDNKLQVSSRTASVSGSYHETGWGKSNRLNLTCLHARTTRLPHTASWLFLDTTITGVLDDRPLRSIDDGRILRLIASADNDLRGFYTCRAHSNRHTANIVTYGVLGKTQYKLRGPDKTTAIAVFTTLTLVLGTLFWLFIEGIHDLRNGYGFFRDAHFSPEEEAEAVCKYIDQNINLIHSKSAAHIAKAKARRNGRLAASRSNFAAQEPQGLMEENLQLKYSLQNEPCNSKGLATVPEVKSSSVEPSHDVFRFEPCYISSPRHGLLTSPRTRVTSSSSFELVSPRVLCSKLLVTRGFRSSTSRISLRSFKKEKIRTPESKTSQSNGSPKKNTGFVNPTAAQKILQKFQNLKSDDY</sequence>
<evidence type="ECO:0000256" key="1">
    <source>
        <dbReference type="ARBA" id="ARBA00022737"/>
    </source>
</evidence>
<dbReference type="OrthoDB" id="446173at2759"/>
<dbReference type="SMART" id="SM00209">
    <property type="entry name" value="TSP1"/>
    <property type="match status" value="4"/>
</dbReference>
<accession>A0A8S0Z082</accession>
<dbReference type="SUPFAM" id="SSF82895">
    <property type="entry name" value="TSP-1 type 1 repeat"/>
    <property type="match status" value="4"/>
</dbReference>
<evidence type="ECO:0000256" key="5">
    <source>
        <dbReference type="SAM" id="SignalP"/>
    </source>
</evidence>
<dbReference type="InterPro" id="IPR000884">
    <property type="entry name" value="TSP1_rpt"/>
</dbReference>
<dbReference type="PRINTS" id="PR01705">
    <property type="entry name" value="TSP1REPEAT"/>
</dbReference>
<gene>
    <name evidence="6" type="ORF">APLA_LOCUS2769</name>
</gene>
<dbReference type="InterPro" id="IPR036383">
    <property type="entry name" value="TSP1_rpt_sf"/>
</dbReference>
<feature type="signal peptide" evidence="5">
    <location>
        <begin position="1"/>
        <end position="22"/>
    </location>
</feature>
<dbReference type="InterPro" id="IPR001791">
    <property type="entry name" value="Laminin_G"/>
</dbReference>
<evidence type="ECO:0000313" key="6">
    <source>
        <dbReference type="EMBL" id="CAB3226238.1"/>
    </source>
</evidence>
<keyword evidence="4" id="KW-1133">Transmembrane helix</keyword>
<feature type="transmembrane region" description="Helical" evidence="4">
    <location>
        <begin position="845"/>
        <end position="864"/>
    </location>
</feature>
<dbReference type="InterPro" id="IPR013320">
    <property type="entry name" value="ConA-like_dom_sf"/>
</dbReference>
<keyword evidence="7" id="KW-1185">Reference proteome</keyword>
<proteinExistence type="predicted"/>
<feature type="chain" id="PRO_5035944811" description="Netrin receptor UNC5" evidence="5">
    <location>
        <begin position="23"/>
        <end position="1079"/>
    </location>
</feature>
<dbReference type="FunFam" id="2.20.100.10:FF:000002">
    <property type="entry name" value="Unc-5 netrin receptor C"/>
    <property type="match status" value="1"/>
</dbReference>
<keyword evidence="1" id="KW-0677">Repeat</keyword>
<comment type="caution">
    <text evidence="6">The sequence shown here is derived from an EMBL/GenBank/DDBJ whole genome shotgun (WGS) entry which is preliminary data.</text>
</comment>
<dbReference type="FunFam" id="2.20.100.10:FF:000001">
    <property type="entry name" value="semaphorin-5A isoform X1"/>
    <property type="match status" value="1"/>
</dbReference>
<dbReference type="PANTHER" id="PTHR22906">
    <property type="entry name" value="PROPERDIN"/>
    <property type="match status" value="1"/>
</dbReference>